<dbReference type="AlphaFoldDB" id="A0A9W9CHY8"/>
<comment type="caution">
    <text evidence="7">The sequence shown here is derived from an EMBL/GenBank/DDBJ whole genome shotgun (WGS) entry which is preliminary data.</text>
</comment>
<evidence type="ECO:0000256" key="5">
    <source>
        <dbReference type="ARBA" id="ARBA00023002"/>
    </source>
</evidence>
<evidence type="ECO:0000256" key="1">
    <source>
        <dbReference type="ARBA" id="ARBA00001947"/>
    </source>
</evidence>
<feature type="domain" description="Alcohol dehydrogenase-like C-terminal" evidence="6">
    <location>
        <begin position="147"/>
        <end position="262"/>
    </location>
</feature>
<dbReference type="InterPro" id="IPR013149">
    <property type="entry name" value="ADH-like_C"/>
</dbReference>
<keyword evidence="5" id="KW-0560">Oxidoreductase</keyword>
<dbReference type="FunFam" id="3.40.50.720:FF:000003">
    <property type="entry name" value="S-(hydroxymethyl)glutathione dehydrogenase"/>
    <property type="match status" value="1"/>
</dbReference>
<organism evidence="7 8">
    <name type="scientific">Neocucurbitaria cava</name>
    <dbReference type="NCBI Taxonomy" id="798079"/>
    <lineage>
        <taxon>Eukaryota</taxon>
        <taxon>Fungi</taxon>
        <taxon>Dikarya</taxon>
        <taxon>Ascomycota</taxon>
        <taxon>Pezizomycotina</taxon>
        <taxon>Dothideomycetes</taxon>
        <taxon>Pleosporomycetidae</taxon>
        <taxon>Pleosporales</taxon>
        <taxon>Pleosporineae</taxon>
        <taxon>Cucurbitariaceae</taxon>
        <taxon>Neocucurbitaria</taxon>
    </lineage>
</organism>
<gene>
    <name evidence="7" type="ORF">N0V83_009681</name>
</gene>
<name>A0A9W9CHY8_9PLEO</name>
<dbReference type="PANTHER" id="PTHR43350:SF2">
    <property type="entry name" value="GROES-LIKE ZINC-BINDING ALCOHOL DEHYDROGENASE FAMILY PROTEIN"/>
    <property type="match status" value="1"/>
</dbReference>
<evidence type="ECO:0000256" key="2">
    <source>
        <dbReference type="ARBA" id="ARBA00008072"/>
    </source>
</evidence>
<evidence type="ECO:0000259" key="6">
    <source>
        <dbReference type="Pfam" id="PF00107"/>
    </source>
</evidence>
<dbReference type="GO" id="GO:0016491">
    <property type="term" value="F:oxidoreductase activity"/>
    <property type="evidence" value="ECO:0007669"/>
    <property type="project" value="UniProtKB-KW"/>
</dbReference>
<dbReference type="GO" id="GO:0046872">
    <property type="term" value="F:metal ion binding"/>
    <property type="evidence" value="ECO:0007669"/>
    <property type="project" value="UniProtKB-KW"/>
</dbReference>
<accession>A0A9W9CHY8</accession>
<protein>
    <recommendedName>
        <fullName evidence="6">Alcohol dehydrogenase-like C-terminal domain-containing protein</fullName>
    </recommendedName>
</protein>
<keyword evidence="8" id="KW-1185">Reference proteome</keyword>
<comment type="cofactor">
    <cofactor evidence="1">
        <name>Zn(2+)</name>
        <dbReference type="ChEBI" id="CHEBI:29105"/>
    </cofactor>
</comment>
<evidence type="ECO:0000256" key="4">
    <source>
        <dbReference type="ARBA" id="ARBA00022833"/>
    </source>
</evidence>
<evidence type="ECO:0000313" key="8">
    <source>
        <dbReference type="Proteomes" id="UP001140560"/>
    </source>
</evidence>
<dbReference type="PANTHER" id="PTHR43350">
    <property type="entry name" value="NAD-DEPENDENT ALCOHOL DEHYDROGENASE"/>
    <property type="match status" value="1"/>
</dbReference>
<dbReference type="SUPFAM" id="SSF51735">
    <property type="entry name" value="NAD(P)-binding Rossmann-fold domains"/>
    <property type="match status" value="1"/>
</dbReference>
<evidence type="ECO:0000313" key="7">
    <source>
        <dbReference type="EMBL" id="KAJ4363388.1"/>
    </source>
</evidence>
<dbReference type="Proteomes" id="UP001140560">
    <property type="component" value="Unassembled WGS sequence"/>
</dbReference>
<keyword evidence="3" id="KW-0479">Metal-binding</keyword>
<dbReference type="Gene3D" id="3.90.180.10">
    <property type="entry name" value="Medium-chain alcohol dehydrogenases, catalytic domain"/>
    <property type="match status" value="1"/>
</dbReference>
<sequence>MVGAEVKGVRVGDRVVLSFDYCGGAEGCRACDSSVKGMGMPGYCKEFHARNIFGVEGVYQVVVDDDVDDGEEGSKAAAGLFFGQSSFSQFAVVKGRSAVNVQAVVQSEEELKLFAPMGCGYQTGAASVTEVADVREGDSVAIFGLGGVGMAAVMAAKIRGAKTIIGVDKIQSRLDLAKDLGATHVLDTSNFPSLTSDLTAAIREIAPSGTNATFDTTGVIPLIEVGVRALHANGQMILIGTVNGSMMLDLGMLLNVREVSLRSNIE</sequence>
<dbReference type="OrthoDB" id="1560166at2759"/>
<dbReference type="EMBL" id="JAPEUY010000019">
    <property type="protein sequence ID" value="KAJ4363388.1"/>
    <property type="molecule type" value="Genomic_DNA"/>
</dbReference>
<keyword evidence="4" id="KW-0862">Zinc</keyword>
<reference evidence="7" key="1">
    <citation type="submission" date="2022-10" db="EMBL/GenBank/DDBJ databases">
        <title>Tapping the CABI collections for fungal endophytes: first genome assemblies for Collariella, Neodidymelliopsis, Ascochyta clinopodiicola, Didymella pomorum, Didymosphaeria variabile, Neocosmospora piperis and Neocucurbitaria cava.</title>
        <authorList>
            <person name="Hill R."/>
        </authorList>
    </citation>
    <scope>NUCLEOTIDE SEQUENCE</scope>
    <source>
        <strain evidence="7">IMI 356814</strain>
    </source>
</reference>
<comment type="similarity">
    <text evidence="2">Belongs to the zinc-containing alcohol dehydrogenase family.</text>
</comment>
<dbReference type="InterPro" id="IPR036291">
    <property type="entry name" value="NAD(P)-bd_dom_sf"/>
</dbReference>
<dbReference type="SUPFAM" id="SSF50129">
    <property type="entry name" value="GroES-like"/>
    <property type="match status" value="1"/>
</dbReference>
<dbReference type="Pfam" id="PF00107">
    <property type="entry name" value="ADH_zinc_N"/>
    <property type="match status" value="1"/>
</dbReference>
<dbReference type="Gene3D" id="3.40.50.720">
    <property type="entry name" value="NAD(P)-binding Rossmann-like Domain"/>
    <property type="match status" value="1"/>
</dbReference>
<proteinExistence type="inferred from homology"/>
<dbReference type="InterPro" id="IPR011032">
    <property type="entry name" value="GroES-like_sf"/>
</dbReference>
<evidence type="ECO:0000256" key="3">
    <source>
        <dbReference type="ARBA" id="ARBA00022723"/>
    </source>
</evidence>